<dbReference type="AlphaFoldDB" id="A0A1U9K2Z6"/>
<evidence type="ECO:0000256" key="1">
    <source>
        <dbReference type="SAM" id="Phobius"/>
    </source>
</evidence>
<dbReference type="STRING" id="643674.PAEH1_10705"/>
<organism evidence="2 3">
    <name type="scientific">Paenalcaligenes hominis</name>
    <dbReference type="NCBI Taxonomy" id="643674"/>
    <lineage>
        <taxon>Bacteria</taxon>
        <taxon>Pseudomonadati</taxon>
        <taxon>Pseudomonadota</taxon>
        <taxon>Betaproteobacteria</taxon>
        <taxon>Burkholderiales</taxon>
        <taxon>Alcaligenaceae</taxon>
        <taxon>Paenalcaligenes</taxon>
    </lineage>
</organism>
<name>A0A1U9K2Z6_9BURK</name>
<evidence type="ECO:0000313" key="2">
    <source>
        <dbReference type="EMBL" id="AQS52382.1"/>
    </source>
</evidence>
<keyword evidence="1" id="KW-1133">Transmembrane helix</keyword>
<feature type="transmembrane region" description="Helical" evidence="1">
    <location>
        <begin position="6"/>
        <end position="22"/>
    </location>
</feature>
<sequence>MAKLLIWVVVIIAALFITRLITHKKTVARTRPGRAPSPKGTEQMVRCAHCGIYLPRSEALMSNDHTWCSLDHAKLGPRH</sequence>
<dbReference type="Proteomes" id="UP000189369">
    <property type="component" value="Chromosome"/>
</dbReference>
<dbReference type="InterPro" id="IPR049708">
    <property type="entry name" value="PP0621-like"/>
</dbReference>
<proteinExistence type="predicted"/>
<keyword evidence="1" id="KW-0472">Membrane</keyword>
<dbReference type="NCBIfam" id="NF041023">
    <property type="entry name" value="PP0621_fam"/>
    <property type="match status" value="1"/>
</dbReference>
<accession>A0A1U9K2Z6</accession>
<dbReference type="KEGG" id="phn:PAEH1_10705"/>
<dbReference type="EMBL" id="CP019697">
    <property type="protein sequence ID" value="AQS52382.1"/>
    <property type="molecule type" value="Genomic_DNA"/>
</dbReference>
<protein>
    <submittedName>
        <fullName evidence="2">Uncharacterized protein</fullName>
    </submittedName>
</protein>
<keyword evidence="1" id="KW-0812">Transmembrane</keyword>
<reference evidence="2 3" key="1">
    <citation type="submission" date="2017-01" db="EMBL/GenBank/DDBJ databases">
        <title>Complete Genome Sequence of Paenalcaligenes hominis, Isolated from a paraplegic Patient with neurogenic bladder.</title>
        <authorList>
            <person name="Mukhopadhyay R."/>
            <person name="Joaquin J."/>
            <person name="Hogue R."/>
            <person name="Kilaru A."/>
            <person name="Jospin G."/>
            <person name="Mars K."/>
            <person name="Eisen J.A."/>
            <person name="Chaturvedi V."/>
        </authorList>
    </citation>
    <scope>NUCLEOTIDE SEQUENCE [LARGE SCALE GENOMIC DNA]</scope>
    <source>
        <strain evidence="2 3">15S00501</strain>
    </source>
</reference>
<dbReference type="OrthoDB" id="9814432at2"/>
<gene>
    <name evidence="2" type="ORF">PAEH1_10705</name>
</gene>
<evidence type="ECO:0000313" key="3">
    <source>
        <dbReference type="Proteomes" id="UP000189369"/>
    </source>
</evidence>